<organism evidence="4 5">
    <name type="scientific">Skeletonema marinoi</name>
    <dbReference type="NCBI Taxonomy" id="267567"/>
    <lineage>
        <taxon>Eukaryota</taxon>
        <taxon>Sar</taxon>
        <taxon>Stramenopiles</taxon>
        <taxon>Ochrophyta</taxon>
        <taxon>Bacillariophyta</taxon>
        <taxon>Coscinodiscophyceae</taxon>
        <taxon>Thalassiosirophycidae</taxon>
        <taxon>Thalassiosirales</taxon>
        <taxon>Skeletonemataceae</taxon>
        <taxon>Skeletonema</taxon>
        <taxon>Skeletonema marinoi-dohrnii complex</taxon>
    </lineage>
</organism>
<evidence type="ECO:0000256" key="2">
    <source>
        <dbReference type="SAM" id="MobiDB-lite"/>
    </source>
</evidence>
<dbReference type="InterPro" id="IPR036869">
    <property type="entry name" value="J_dom_sf"/>
</dbReference>
<protein>
    <submittedName>
        <fullName evidence="4">DnaJ domain-containing protein</fullName>
    </submittedName>
</protein>
<feature type="compositionally biased region" description="Acidic residues" evidence="2">
    <location>
        <begin position="319"/>
        <end position="344"/>
    </location>
</feature>
<dbReference type="PANTHER" id="PTHR44157:SF1">
    <property type="entry name" value="DNAJ HOMOLOG SUBFAMILY C MEMBER 11"/>
    <property type="match status" value="1"/>
</dbReference>
<dbReference type="CDD" id="cd06257">
    <property type="entry name" value="DnaJ"/>
    <property type="match status" value="1"/>
</dbReference>
<dbReference type="AlphaFoldDB" id="A0AAD8YCY3"/>
<feature type="region of interest" description="Disordered" evidence="2">
    <location>
        <begin position="318"/>
        <end position="366"/>
    </location>
</feature>
<dbReference type="SUPFAM" id="SSF46565">
    <property type="entry name" value="Chaperone J-domain"/>
    <property type="match status" value="1"/>
</dbReference>
<dbReference type="GO" id="GO:0042407">
    <property type="term" value="P:cristae formation"/>
    <property type="evidence" value="ECO:0007669"/>
    <property type="project" value="TreeGrafter"/>
</dbReference>
<keyword evidence="5" id="KW-1185">Reference proteome</keyword>
<dbReference type="EMBL" id="JATAAI010000009">
    <property type="protein sequence ID" value="KAK1743167.1"/>
    <property type="molecule type" value="Genomic_DNA"/>
</dbReference>
<evidence type="ECO:0000313" key="4">
    <source>
        <dbReference type="EMBL" id="KAK1743167.1"/>
    </source>
</evidence>
<sequence length="689" mass="76650">MKAKSSRCPYAVLNLSIGSDDDDIKDAYKRLSRLLHPDKRRAGKERDAAQEAFIELTNAYEILGNNTLRQAYDHFGHSGVSIVRHNPHQLNSLFNHLSKLHEDGKPLEALRILQSVLEDTALKKYQEELEFNADINVDLHLCGANEGSGIRRLEVKSTNVSMSAAVPMPRQTNASSPFAHKEDASQQRKQKVKLSIGGQSDLENGLASSKSVLAATFQPRAETDVVSQLVMDRKHMETTLSSTHLLSSGTRMSAKMTRAYDWENSKAGKLSFGFSSNRALTIFQGRTVHAMFAFGVGSNLKMQYGILSLVTWGFGTTDSVDDDEEDEGPQDDDANDDERQDDQGSDNTNTEKQQNSRNSIKENLPPPRLSAKLVVGSQFPLELNISQNSLFHSPSRSGDATLSWGPVTGFRIKGMLNREISASYITSEHHESQFSSSLGIGLEHTPMSGLKWLFRYERPEGVSVQIPIFVSRVMSHTYMSDLVWYSALSFLVDETIGELTHTQTSTDSSADIKCSIISDKVTAIQGEQQWLFSSKATFNAEKQANIMRPIAASKRRRETECNGLVIMKATYYRQSTDPSASLNVTDQLQFYVQNSSLVLPASSKSLLLGFSPMNYQPESNRSYANKGNAIFSWILNHAGKDEPTDREAFMLSVRYKFKGDVFETSVRDNDSLHIPNKKDLNLGPSNLVS</sequence>
<keyword evidence="1" id="KW-0143">Chaperone</keyword>
<dbReference type="Pfam" id="PF00226">
    <property type="entry name" value="DnaJ"/>
    <property type="match status" value="1"/>
</dbReference>
<feature type="compositionally biased region" description="Polar residues" evidence="2">
    <location>
        <begin position="345"/>
        <end position="358"/>
    </location>
</feature>
<evidence type="ECO:0000256" key="1">
    <source>
        <dbReference type="ARBA" id="ARBA00023186"/>
    </source>
</evidence>
<dbReference type="PRINTS" id="PR00625">
    <property type="entry name" value="JDOMAIN"/>
</dbReference>
<reference evidence="4" key="1">
    <citation type="submission" date="2023-06" db="EMBL/GenBank/DDBJ databases">
        <title>Survivors Of The Sea: Transcriptome response of Skeletonema marinoi to long-term dormancy.</title>
        <authorList>
            <person name="Pinder M.I.M."/>
            <person name="Kourtchenko O."/>
            <person name="Robertson E.K."/>
            <person name="Larsson T."/>
            <person name="Maumus F."/>
            <person name="Osuna-Cruz C.M."/>
            <person name="Vancaester E."/>
            <person name="Stenow R."/>
            <person name="Vandepoele K."/>
            <person name="Ploug H."/>
            <person name="Bruchert V."/>
            <person name="Godhe A."/>
            <person name="Topel M."/>
        </authorList>
    </citation>
    <scope>NUCLEOTIDE SEQUENCE</scope>
    <source>
        <strain evidence="4">R05AC</strain>
    </source>
</reference>
<dbReference type="Proteomes" id="UP001224775">
    <property type="component" value="Unassembled WGS sequence"/>
</dbReference>
<feature type="domain" description="J" evidence="3">
    <location>
        <begin position="8"/>
        <end position="76"/>
    </location>
</feature>
<evidence type="ECO:0000259" key="3">
    <source>
        <dbReference type="PROSITE" id="PS50076"/>
    </source>
</evidence>
<dbReference type="PROSITE" id="PS00636">
    <property type="entry name" value="DNAJ_1"/>
    <property type="match status" value="1"/>
</dbReference>
<evidence type="ECO:0000313" key="5">
    <source>
        <dbReference type="Proteomes" id="UP001224775"/>
    </source>
</evidence>
<dbReference type="InterPro" id="IPR001623">
    <property type="entry name" value="DnaJ_domain"/>
</dbReference>
<dbReference type="PROSITE" id="PS50076">
    <property type="entry name" value="DNAJ_2"/>
    <property type="match status" value="1"/>
</dbReference>
<dbReference type="SMART" id="SM00271">
    <property type="entry name" value="DnaJ"/>
    <property type="match status" value="1"/>
</dbReference>
<dbReference type="InterPro" id="IPR018253">
    <property type="entry name" value="DnaJ_domain_CS"/>
</dbReference>
<name>A0AAD8YCY3_9STRA</name>
<dbReference type="Gene3D" id="1.10.287.110">
    <property type="entry name" value="DnaJ domain"/>
    <property type="match status" value="1"/>
</dbReference>
<dbReference type="Pfam" id="PF11875">
    <property type="entry name" value="DnaJ-like_C11_C"/>
    <property type="match status" value="1"/>
</dbReference>
<accession>A0AAD8YCY3</accession>
<dbReference type="InterPro" id="IPR024586">
    <property type="entry name" value="DnaJ-like_C11_C"/>
</dbReference>
<dbReference type="GO" id="GO:0005739">
    <property type="term" value="C:mitochondrion"/>
    <property type="evidence" value="ECO:0007669"/>
    <property type="project" value="GOC"/>
</dbReference>
<proteinExistence type="predicted"/>
<dbReference type="PANTHER" id="PTHR44157">
    <property type="entry name" value="DNAJ HOMOLOG SUBFAMILY C MEMBER 11"/>
    <property type="match status" value="1"/>
</dbReference>
<dbReference type="InterPro" id="IPR052243">
    <property type="entry name" value="Mito_inner_membrane_organizer"/>
</dbReference>
<gene>
    <name evidence="4" type="ORF">QTG54_005788</name>
</gene>
<comment type="caution">
    <text evidence="4">The sequence shown here is derived from an EMBL/GenBank/DDBJ whole genome shotgun (WGS) entry which is preliminary data.</text>
</comment>
<feature type="region of interest" description="Disordered" evidence="2">
    <location>
        <begin position="168"/>
        <end position="195"/>
    </location>
</feature>